<feature type="compositionally biased region" description="Basic residues" evidence="1">
    <location>
        <begin position="15"/>
        <end position="26"/>
    </location>
</feature>
<feature type="region of interest" description="Disordered" evidence="1">
    <location>
        <begin position="1"/>
        <end position="82"/>
    </location>
</feature>
<protein>
    <submittedName>
        <fullName evidence="2">Uncharacterized protein</fullName>
    </submittedName>
</protein>
<accession>A0A834BTA4</accession>
<gene>
    <name evidence="2" type="ORF">FQA47_002692</name>
</gene>
<feature type="compositionally biased region" description="Low complexity" evidence="1">
    <location>
        <begin position="65"/>
        <end position="74"/>
    </location>
</feature>
<dbReference type="EMBL" id="WKFB01000897">
    <property type="protein sequence ID" value="KAF6716965.1"/>
    <property type="molecule type" value="Genomic_DNA"/>
</dbReference>
<proteinExistence type="predicted"/>
<evidence type="ECO:0000256" key="1">
    <source>
        <dbReference type="SAM" id="MobiDB-lite"/>
    </source>
</evidence>
<dbReference type="AlphaFoldDB" id="A0A834BTA4"/>
<comment type="caution">
    <text evidence="2">The sequence shown here is derived from an EMBL/GenBank/DDBJ whole genome shotgun (WGS) entry which is preliminary data.</text>
</comment>
<reference evidence="2" key="1">
    <citation type="journal article" name="BMC Genomics">
        <title>Long-read sequencing and de novo genome assembly of marine medaka (Oryzias melastigma).</title>
        <authorList>
            <person name="Liang P."/>
            <person name="Saqib H.S.A."/>
            <person name="Ni X."/>
            <person name="Shen Y."/>
        </authorList>
    </citation>
    <scope>NUCLEOTIDE SEQUENCE</scope>
    <source>
        <strain evidence="2">Bigg-433</strain>
    </source>
</reference>
<evidence type="ECO:0000313" key="2">
    <source>
        <dbReference type="EMBL" id="KAF6716965.1"/>
    </source>
</evidence>
<organism evidence="2 3">
    <name type="scientific">Oryzias melastigma</name>
    <name type="common">Marine medaka</name>
    <dbReference type="NCBI Taxonomy" id="30732"/>
    <lineage>
        <taxon>Eukaryota</taxon>
        <taxon>Metazoa</taxon>
        <taxon>Chordata</taxon>
        <taxon>Craniata</taxon>
        <taxon>Vertebrata</taxon>
        <taxon>Euteleostomi</taxon>
        <taxon>Actinopterygii</taxon>
        <taxon>Neopterygii</taxon>
        <taxon>Teleostei</taxon>
        <taxon>Neoteleostei</taxon>
        <taxon>Acanthomorphata</taxon>
        <taxon>Ovalentaria</taxon>
        <taxon>Atherinomorphae</taxon>
        <taxon>Beloniformes</taxon>
        <taxon>Adrianichthyidae</taxon>
        <taxon>Oryziinae</taxon>
        <taxon>Oryzias</taxon>
    </lineage>
</organism>
<evidence type="ECO:0000313" key="3">
    <source>
        <dbReference type="Proteomes" id="UP000646548"/>
    </source>
</evidence>
<name>A0A834BTA4_ORYME</name>
<dbReference type="Proteomes" id="UP000646548">
    <property type="component" value="Unassembled WGS sequence"/>
</dbReference>
<sequence>MEGQRGGGEALARPPLRHFRLRSRAGRRGEPLPAEEGAAFTASGLWNPGNFRRRGAKSRERADSPRAPARTPLPARRRHRTRLDLNGPSALSLKTFLQQKTFPVGFICADNFP</sequence>